<keyword evidence="3" id="KW-1185">Reference proteome</keyword>
<proteinExistence type="predicted"/>
<feature type="transmembrane region" description="Helical" evidence="1">
    <location>
        <begin position="7"/>
        <end position="26"/>
    </location>
</feature>
<dbReference type="Pfam" id="PF06934">
    <property type="entry name" value="CTI"/>
    <property type="match status" value="1"/>
</dbReference>
<evidence type="ECO:0000313" key="2">
    <source>
        <dbReference type="EMBL" id="OQK18147.1"/>
    </source>
</evidence>
<dbReference type="EMBL" id="LPUF01000001">
    <property type="protein sequence ID" value="OQK18147.1"/>
    <property type="molecule type" value="Genomic_DNA"/>
</dbReference>
<organism evidence="2 3">
    <name type="scientific">Methyloprofundus sedimenti</name>
    <dbReference type="NCBI Taxonomy" id="1420851"/>
    <lineage>
        <taxon>Bacteria</taxon>
        <taxon>Pseudomonadati</taxon>
        <taxon>Pseudomonadota</taxon>
        <taxon>Gammaproteobacteria</taxon>
        <taxon>Methylococcales</taxon>
        <taxon>Methylococcaceae</taxon>
        <taxon>Methyloprofundus</taxon>
    </lineage>
</organism>
<dbReference type="AlphaFoldDB" id="A0A1V8M9E5"/>
<gene>
    <name evidence="2" type="ORF">AU255_09995</name>
</gene>
<evidence type="ECO:0000256" key="1">
    <source>
        <dbReference type="SAM" id="Phobius"/>
    </source>
</evidence>
<dbReference type="PROSITE" id="PS51257">
    <property type="entry name" value="PROKAR_LIPOPROTEIN"/>
    <property type="match status" value="1"/>
</dbReference>
<dbReference type="Proteomes" id="UP000191980">
    <property type="component" value="Unassembled WGS sequence"/>
</dbReference>
<name>A0A1V8M9E5_9GAMM</name>
<reference evidence="2 3" key="1">
    <citation type="submission" date="2015-12" db="EMBL/GenBank/DDBJ databases">
        <authorList>
            <person name="Shamseldin A."/>
            <person name="Moawad H."/>
            <person name="Abd El-Rahim W.M."/>
            <person name="Sadowsky M.J."/>
        </authorList>
    </citation>
    <scope>NUCLEOTIDE SEQUENCE [LARGE SCALE GENOMIC DNA]</scope>
    <source>
        <strain evidence="2 3">WF1</strain>
    </source>
</reference>
<dbReference type="STRING" id="1420851.AU255_09995"/>
<dbReference type="RefSeq" id="WP_080522752.1">
    <property type="nucleotide sequence ID" value="NZ_LPUF01000001.1"/>
</dbReference>
<keyword evidence="1" id="KW-1133">Transmembrane helix</keyword>
<dbReference type="OrthoDB" id="9809746at2"/>
<accession>A0A1V8M9E5</accession>
<dbReference type="InterPro" id="IPR010706">
    <property type="entry name" value="Fatty_acid_cis-trans_isomerase"/>
</dbReference>
<sequence>MNRYISTRIYTILVVLIIISGCTTVYQKAQSPDFDALYGPSYPKQRSLPPDTKLAKGAISYHQDIKPILDTRCVACHACYDAPCQLKLGSTAGLDRGATKQVVYDGARLTTVSPTRLFIDATSTEGWRNKDFYPVLNEREDSAQANLNNALLAKILLLKRDNPLPESGKLSDSFDLSLERELSCPTVDEFAEFQQNHPDWGMPYAMPGLSLKQEYTVMQWLQEGAKFDAGPVPSKGAVKAIAEWEKFFNRQSLKQQLVSRYVYEHLFLGHIHFQGHSKKEFYRLVRSTTPPGEAIQEIPTALPYDDPGVAKFYYRLRPVLGVIVDKTHFVYEFSQDKMRRYKELFFQTDYSVTKLPSYEPQIAANPFTSFTELPKNARYQFLLDDAQYFISGFIKGPVCRGQVALNVIRDRFWVVFFKPGGRNNLPGFSEKFDTFLKEQDPILSLPGVAGDQLGLFGWRKYNKLAEDYLKNKNTFANQLIDEYGGFTIDDIWDGEGVNQNAALTVFRHFNSATVVKGLVGDTPLTGWVLDYALFERIHYLLVAGFNVYASVDNQLATRMYMDFLRMDGEDNFLRLLPDDQRKKIYDSWYKGISGDIVTYFDKPYYSAGYETGVIYKTSHYKQEFFDQVKHRLGKAVSEKYALDRCSQEACKKSKASEFQRKADIAMVELSKLKGEELDLLPEVAFVKVSNKQNKTAQIYTLLLNKALENVAIMIAEELRREPALDTLTVVPGFIGSYPNYFFHVETEQLADFIAAIKYARTPEDVESFYRKYGIRRTNPEIWQYVDWFNEEQKNYRGLEAGLFDLNRYNNF</sequence>
<evidence type="ECO:0000313" key="3">
    <source>
        <dbReference type="Proteomes" id="UP000191980"/>
    </source>
</evidence>
<keyword evidence="1" id="KW-0472">Membrane</keyword>
<protein>
    <submittedName>
        <fullName evidence="2">Isomerase</fullName>
    </submittedName>
</protein>
<keyword evidence="2" id="KW-0413">Isomerase</keyword>
<keyword evidence="1" id="KW-0812">Transmembrane</keyword>
<dbReference type="GO" id="GO:0016853">
    <property type="term" value="F:isomerase activity"/>
    <property type="evidence" value="ECO:0007669"/>
    <property type="project" value="UniProtKB-KW"/>
</dbReference>
<comment type="caution">
    <text evidence="2">The sequence shown here is derived from an EMBL/GenBank/DDBJ whole genome shotgun (WGS) entry which is preliminary data.</text>
</comment>